<evidence type="ECO:0000259" key="6">
    <source>
        <dbReference type="Pfam" id="PF08281"/>
    </source>
</evidence>
<gene>
    <name evidence="7" type="ORF">P0Y53_14655</name>
</gene>
<proteinExistence type="inferred from homology"/>
<evidence type="ECO:0000259" key="5">
    <source>
        <dbReference type="Pfam" id="PF04542"/>
    </source>
</evidence>
<dbReference type="InterPro" id="IPR013325">
    <property type="entry name" value="RNA_pol_sigma_r2"/>
</dbReference>
<comment type="similarity">
    <text evidence="1">Belongs to the sigma-70 factor family. ECF subfamily.</text>
</comment>
<name>A0AAJ5WMC3_9BACT</name>
<feature type="domain" description="RNA polymerase sigma factor 70 region 4 type 2" evidence="6">
    <location>
        <begin position="130"/>
        <end position="180"/>
    </location>
</feature>
<dbReference type="Gene3D" id="1.10.1740.10">
    <property type="match status" value="1"/>
</dbReference>
<evidence type="ECO:0000256" key="3">
    <source>
        <dbReference type="ARBA" id="ARBA00023082"/>
    </source>
</evidence>
<evidence type="ECO:0000313" key="8">
    <source>
        <dbReference type="Proteomes" id="UP001220610"/>
    </source>
</evidence>
<dbReference type="Proteomes" id="UP001220610">
    <property type="component" value="Chromosome"/>
</dbReference>
<reference evidence="7" key="1">
    <citation type="submission" date="2023-03" db="EMBL/GenBank/DDBJ databases">
        <title>Andean soil-derived lignocellulolytic bacterial consortium as a source of novel taxa and putative plastic-active enzymes.</title>
        <authorList>
            <person name="Diaz-Garcia L."/>
            <person name="Chuvochina M."/>
            <person name="Feuerriegel G."/>
            <person name="Bunk B."/>
            <person name="Sproer C."/>
            <person name="Streit W.R."/>
            <person name="Rodriguez L.M."/>
            <person name="Overmann J."/>
            <person name="Jimenez D.J."/>
        </authorList>
    </citation>
    <scope>NUCLEOTIDE SEQUENCE</scope>
    <source>
        <strain evidence="7">MAG 7</strain>
    </source>
</reference>
<dbReference type="Gene3D" id="1.10.10.10">
    <property type="entry name" value="Winged helix-like DNA-binding domain superfamily/Winged helix DNA-binding domain"/>
    <property type="match status" value="1"/>
</dbReference>
<evidence type="ECO:0000313" key="7">
    <source>
        <dbReference type="EMBL" id="WEK33729.1"/>
    </source>
</evidence>
<dbReference type="AlphaFoldDB" id="A0AAJ5WMC3"/>
<accession>A0AAJ5WMC3</accession>
<dbReference type="InterPro" id="IPR013249">
    <property type="entry name" value="RNA_pol_sigma70_r4_t2"/>
</dbReference>
<keyword evidence="2" id="KW-0805">Transcription regulation</keyword>
<dbReference type="NCBIfam" id="TIGR02937">
    <property type="entry name" value="sigma70-ECF"/>
    <property type="match status" value="1"/>
</dbReference>
<keyword evidence="4" id="KW-0804">Transcription</keyword>
<dbReference type="PANTHER" id="PTHR43133:SF46">
    <property type="entry name" value="RNA POLYMERASE SIGMA-70 FACTOR ECF SUBFAMILY"/>
    <property type="match status" value="1"/>
</dbReference>
<dbReference type="InterPro" id="IPR007627">
    <property type="entry name" value="RNA_pol_sigma70_r2"/>
</dbReference>
<dbReference type="CDD" id="cd06171">
    <property type="entry name" value="Sigma70_r4"/>
    <property type="match status" value="1"/>
</dbReference>
<keyword evidence="3" id="KW-0731">Sigma factor</keyword>
<dbReference type="EMBL" id="CP119311">
    <property type="protein sequence ID" value="WEK33729.1"/>
    <property type="molecule type" value="Genomic_DNA"/>
</dbReference>
<evidence type="ECO:0000256" key="1">
    <source>
        <dbReference type="ARBA" id="ARBA00010641"/>
    </source>
</evidence>
<dbReference type="InterPro" id="IPR036388">
    <property type="entry name" value="WH-like_DNA-bd_sf"/>
</dbReference>
<dbReference type="GO" id="GO:0006352">
    <property type="term" value="P:DNA-templated transcription initiation"/>
    <property type="evidence" value="ECO:0007669"/>
    <property type="project" value="InterPro"/>
</dbReference>
<evidence type="ECO:0000256" key="2">
    <source>
        <dbReference type="ARBA" id="ARBA00023015"/>
    </source>
</evidence>
<dbReference type="InterPro" id="IPR039425">
    <property type="entry name" value="RNA_pol_sigma-70-like"/>
</dbReference>
<dbReference type="InterPro" id="IPR013324">
    <property type="entry name" value="RNA_pol_sigma_r3/r4-like"/>
</dbReference>
<feature type="domain" description="RNA polymerase sigma-70 region 2" evidence="5">
    <location>
        <begin position="30"/>
        <end position="95"/>
    </location>
</feature>
<dbReference type="InterPro" id="IPR014284">
    <property type="entry name" value="RNA_pol_sigma-70_dom"/>
</dbReference>
<protein>
    <submittedName>
        <fullName evidence="7">Sigma-70 family RNA polymerase sigma factor</fullName>
    </submittedName>
</protein>
<evidence type="ECO:0000256" key="4">
    <source>
        <dbReference type="ARBA" id="ARBA00023163"/>
    </source>
</evidence>
<dbReference type="GO" id="GO:0016987">
    <property type="term" value="F:sigma factor activity"/>
    <property type="evidence" value="ECO:0007669"/>
    <property type="project" value="UniProtKB-KW"/>
</dbReference>
<dbReference type="SUPFAM" id="SSF88946">
    <property type="entry name" value="Sigma2 domain of RNA polymerase sigma factors"/>
    <property type="match status" value="1"/>
</dbReference>
<organism evidence="7 8">
    <name type="scientific">Candidatus Pseudobacter hemicellulosilyticus</name>
    <dbReference type="NCBI Taxonomy" id="3121375"/>
    <lineage>
        <taxon>Bacteria</taxon>
        <taxon>Pseudomonadati</taxon>
        <taxon>Bacteroidota</taxon>
        <taxon>Chitinophagia</taxon>
        <taxon>Chitinophagales</taxon>
        <taxon>Chitinophagaceae</taxon>
        <taxon>Pseudobacter</taxon>
    </lineage>
</organism>
<dbReference type="Pfam" id="PF08281">
    <property type="entry name" value="Sigma70_r4_2"/>
    <property type="match status" value="1"/>
</dbReference>
<sequence>MPEPGKHGLQEEKELLLRTAEGEEEAFARLYQYYYSQLHTYLWRFTGSSADTTEILQATFIRVWLSRDKLPTIEHFRAWVYKVCSREAMSFLRKRLEEKNQLTKLSAGSPTNIPAATPFELLNVSQIQTLITEAIAQMPASRKRIFQMHRLEGLKVGEIATRMGLSVSTVKNTVAAAQKHIRQHLSAAGYELPAALFFLFF</sequence>
<dbReference type="GO" id="GO:0003677">
    <property type="term" value="F:DNA binding"/>
    <property type="evidence" value="ECO:0007669"/>
    <property type="project" value="InterPro"/>
</dbReference>
<dbReference type="Pfam" id="PF04542">
    <property type="entry name" value="Sigma70_r2"/>
    <property type="match status" value="1"/>
</dbReference>
<dbReference type="SUPFAM" id="SSF88659">
    <property type="entry name" value="Sigma3 and sigma4 domains of RNA polymerase sigma factors"/>
    <property type="match status" value="1"/>
</dbReference>
<dbReference type="PANTHER" id="PTHR43133">
    <property type="entry name" value="RNA POLYMERASE ECF-TYPE SIGMA FACTO"/>
    <property type="match status" value="1"/>
</dbReference>